<dbReference type="InParanoid" id="F2LX74"/>
<proteinExistence type="predicted"/>
<dbReference type="RefSeq" id="WP_013681177.1">
    <property type="nucleotide sequence ID" value="NC_015318.1"/>
</dbReference>
<dbReference type="Proteomes" id="UP000008139">
    <property type="component" value="Chromosome"/>
</dbReference>
<accession>F2LX74</accession>
<dbReference type="AlphaFoldDB" id="F2LX74"/>
<reference evidence="1 2" key="1">
    <citation type="journal article" date="2011" name="Stand. Genomic Sci.">
        <title>Complete genome sequence of the thermophilic sulfur-reducer Hippea maritima type strain (MH(2)).</title>
        <authorList>
            <person name="Huntemann M."/>
            <person name="Lu M."/>
            <person name="Nolan M."/>
            <person name="Lapidus A."/>
            <person name="Lucas S."/>
            <person name="Hammon N."/>
            <person name="Deshpande S."/>
            <person name="Cheng J.F."/>
            <person name="Tapia R."/>
            <person name="Han C."/>
            <person name="Goodwin L."/>
            <person name="Pitluck S."/>
            <person name="Liolios K."/>
            <person name="Pagani I."/>
            <person name="Ivanova N."/>
            <person name="Ovchinikova G."/>
            <person name="Pati A."/>
            <person name="Chen A."/>
            <person name="Palaniappan K."/>
            <person name="Land M."/>
            <person name="Hauser L."/>
            <person name="Jeffries C.D."/>
            <person name="Detter J.C."/>
            <person name="Brambilla E.M."/>
            <person name="Rohde M."/>
            <person name="Spring S."/>
            <person name="Goker M."/>
            <person name="Woyke T."/>
            <person name="Bristow J."/>
            <person name="Eisen J.A."/>
            <person name="Markowitz V."/>
            <person name="Hugenholtz P."/>
            <person name="Kyrpides N.C."/>
            <person name="Klenk H.P."/>
            <person name="Mavromatis K."/>
        </authorList>
    </citation>
    <scope>NUCLEOTIDE SEQUENCE [LARGE SCALE GENOMIC DNA]</scope>
    <source>
        <strain evidence="2">ATCC 700847 / DSM 10411 / MH2</strain>
    </source>
</reference>
<dbReference type="KEGG" id="hmr:Hipma_0153"/>
<dbReference type="eggNOG" id="ENOG50325VB">
    <property type="taxonomic scope" value="Bacteria"/>
</dbReference>
<organism evidence="1 2">
    <name type="scientific">Hippea maritima (strain ATCC 700847 / DSM 10411 / MH2)</name>
    <dbReference type="NCBI Taxonomy" id="760142"/>
    <lineage>
        <taxon>Bacteria</taxon>
        <taxon>Pseudomonadati</taxon>
        <taxon>Campylobacterota</taxon>
        <taxon>Desulfurellia</taxon>
        <taxon>Desulfurellales</taxon>
        <taxon>Hippeaceae</taxon>
        <taxon>Hippea</taxon>
    </lineage>
</organism>
<name>F2LX74_HIPMA</name>
<gene>
    <name evidence="1" type="ordered locus">Hipma_0153</name>
</gene>
<reference evidence="2" key="2">
    <citation type="submission" date="2011-03" db="EMBL/GenBank/DDBJ databases">
        <title>The complete genome of Hippea maritima DSM 10411.</title>
        <authorList>
            <consortium name="US DOE Joint Genome Institute (JGI-PGF)"/>
            <person name="Lucas S."/>
            <person name="Copeland A."/>
            <person name="Lapidus A."/>
            <person name="Bruce D."/>
            <person name="Goodwin L."/>
            <person name="Pitluck S."/>
            <person name="Peters L."/>
            <person name="Kyrpides N."/>
            <person name="Mavromatis K."/>
            <person name="Pagani I."/>
            <person name="Ivanova N."/>
            <person name="Mikhailova N."/>
            <person name="Lu M."/>
            <person name="Detter J.C."/>
            <person name="Tapia R."/>
            <person name="Han C."/>
            <person name="Land M."/>
            <person name="Hauser L."/>
            <person name="Markowitz V."/>
            <person name="Cheng J.-F."/>
            <person name="Hugenholtz P."/>
            <person name="Woyke T."/>
            <person name="Wu D."/>
            <person name="Spring S."/>
            <person name="Schroeder M."/>
            <person name="Brambilla E."/>
            <person name="Klenk H.-P."/>
            <person name="Eisen J.A."/>
        </authorList>
    </citation>
    <scope>NUCLEOTIDE SEQUENCE [LARGE SCALE GENOMIC DNA]</scope>
    <source>
        <strain evidence="2">ATCC 700847 / DSM 10411 / MH2</strain>
    </source>
</reference>
<dbReference type="OrthoDB" id="9865410at2"/>
<keyword evidence="2" id="KW-1185">Reference proteome</keyword>
<protein>
    <submittedName>
        <fullName evidence="1">Uncharacterized protein</fullName>
    </submittedName>
</protein>
<evidence type="ECO:0000313" key="2">
    <source>
        <dbReference type="Proteomes" id="UP000008139"/>
    </source>
</evidence>
<dbReference type="HOGENOM" id="CLU_2523013_0_0_7"/>
<dbReference type="EMBL" id="CP002606">
    <property type="protein sequence ID" value="AEA33132.1"/>
    <property type="molecule type" value="Genomic_DNA"/>
</dbReference>
<evidence type="ECO:0000313" key="1">
    <source>
        <dbReference type="EMBL" id="AEA33132.1"/>
    </source>
</evidence>
<sequence>MDNLLLVEKSARALDEAGRIPFSEEDILRYIKEKFKKDISIEKVKDAVEILSVSSKRESPVRKCIYKEKEGGYSYLHACSFGVS</sequence>